<reference evidence="1" key="1">
    <citation type="journal article" date="2012" name="Nature">
        <title>The oyster genome reveals stress adaptation and complexity of shell formation.</title>
        <authorList>
            <person name="Zhang G."/>
            <person name="Fang X."/>
            <person name="Guo X."/>
            <person name="Li L."/>
            <person name="Luo R."/>
            <person name="Xu F."/>
            <person name="Yang P."/>
            <person name="Zhang L."/>
            <person name="Wang X."/>
            <person name="Qi H."/>
            <person name="Xiong Z."/>
            <person name="Que H."/>
            <person name="Xie Y."/>
            <person name="Holland P.W."/>
            <person name="Paps J."/>
            <person name="Zhu Y."/>
            <person name="Wu F."/>
            <person name="Chen Y."/>
            <person name="Wang J."/>
            <person name="Peng C."/>
            <person name="Meng J."/>
            <person name="Yang L."/>
            <person name="Liu J."/>
            <person name="Wen B."/>
            <person name="Zhang N."/>
            <person name="Huang Z."/>
            <person name="Zhu Q."/>
            <person name="Feng Y."/>
            <person name="Mount A."/>
            <person name="Hedgecock D."/>
            <person name="Xu Z."/>
            <person name="Liu Y."/>
            <person name="Domazet-Loso T."/>
            <person name="Du Y."/>
            <person name="Sun X."/>
            <person name="Zhang S."/>
            <person name="Liu B."/>
            <person name="Cheng P."/>
            <person name="Jiang X."/>
            <person name="Li J."/>
            <person name="Fan D."/>
            <person name="Wang W."/>
            <person name="Fu W."/>
            <person name="Wang T."/>
            <person name="Wang B."/>
            <person name="Zhang J."/>
            <person name="Peng Z."/>
            <person name="Li Y."/>
            <person name="Li N."/>
            <person name="Wang J."/>
            <person name="Chen M."/>
            <person name="He Y."/>
            <person name="Tan F."/>
            <person name="Song X."/>
            <person name="Zheng Q."/>
            <person name="Huang R."/>
            <person name="Yang H."/>
            <person name="Du X."/>
            <person name="Chen L."/>
            <person name="Yang M."/>
            <person name="Gaffney P.M."/>
            <person name="Wang S."/>
            <person name="Luo L."/>
            <person name="She Z."/>
            <person name="Ming Y."/>
            <person name="Huang W."/>
            <person name="Zhang S."/>
            <person name="Huang B."/>
            <person name="Zhang Y."/>
            <person name="Qu T."/>
            <person name="Ni P."/>
            <person name="Miao G."/>
            <person name="Wang J."/>
            <person name="Wang Q."/>
            <person name="Steinberg C.E."/>
            <person name="Wang H."/>
            <person name="Li N."/>
            <person name="Qian L."/>
            <person name="Zhang G."/>
            <person name="Li Y."/>
            <person name="Yang H."/>
            <person name="Liu X."/>
            <person name="Wang J."/>
            <person name="Yin Y."/>
            <person name="Wang J."/>
        </authorList>
    </citation>
    <scope>NUCLEOTIDE SEQUENCE [LARGE SCALE GENOMIC DNA]</scope>
    <source>
        <strain evidence="1">05x7-T-G4-1.051#20</strain>
    </source>
</reference>
<protein>
    <submittedName>
        <fullName evidence="1">Uncharacterized protein</fullName>
    </submittedName>
</protein>
<proteinExistence type="predicted"/>
<evidence type="ECO:0000313" key="1">
    <source>
        <dbReference type="EMBL" id="EKC24452.1"/>
    </source>
</evidence>
<name>K1PKA0_MAGGI</name>
<organism evidence="1">
    <name type="scientific">Magallana gigas</name>
    <name type="common">Pacific oyster</name>
    <name type="synonym">Crassostrea gigas</name>
    <dbReference type="NCBI Taxonomy" id="29159"/>
    <lineage>
        <taxon>Eukaryota</taxon>
        <taxon>Metazoa</taxon>
        <taxon>Spiralia</taxon>
        <taxon>Lophotrochozoa</taxon>
        <taxon>Mollusca</taxon>
        <taxon>Bivalvia</taxon>
        <taxon>Autobranchia</taxon>
        <taxon>Pteriomorphia</taxon>
        <taxon>Ostreida</taxon>
        <taxon>Ostreoidea</taxon>
        <taxon>Ostreidae</taxon>
        <taxon>Magallana</taxon>
    </lineage>
</organism>
<sequence length="111" mass="12954">MENDWLSEGNFYNIDIETLFNIASILQLSMHVFESYLIDENDAKYEALREFVLETLGKFSCKIREVGNKLENLEKKLDSGTECTKLEADLDQIHKRIDKEVKPEFENALSF</sequence>
<gene>
    <name evidence="1" type="ORF">CGI_10002882</name>
</gene>
<dbReference type="InParanoid" id="K1PKA0"/>
<dbReference type="EMBL" id="JH818345">
    <property type="protein sequence ID" value="EKC24452.1"/>
    <property type="molecule type" value="Genomic_DNA"/>
</dbReference>
<dbReference type="HOGENOM" id="CLU_2160799_0_0_1"/>
<dbReference type="AlphaFoldDB" id="K1PKA0"/>
<accession>K1PKA0</accession>